<comment type="caution">
    <text evidence="1">The sequence shown here is derived from an EMBL/GenBank/DDBJ whole genome shotgun (WGS) entry which is preliminary data.</text>
</comment>
<reference evidence="1" key="1">
    <citation type="submission" date="2024-06" db="EMBL/GenBank/DDBJ databases">
        <authorList>
            <person name="Liu X."/>
            <person name="Lenzi L."/>
            <person name="Haldenby T S."/>
            <person name="Uol C."/>
        </authorList>
    </citation>
    <scope>NUCLEOTIDE SEQUENCE</scope>
</reference>
<accession>A0AAV2TE31</accession>
<sequence length="106" mass="12114">TDLSCAWRLPVQLFRAQLLQKIEEKSRVVLCANAENRRNNRDSCLGRIFNIPRFYAYQRCERAPAALRSKDPHAHLPTNGLFAFPGHVKTFIGTNISKRQSCNNVS</sequence>
<proteinExistence type="predicted"/>
<name>A0AAV2TE31_CALDB</name>
<gene>
    <name evidence="1" type="ORF">CDAUBV1_LOCUS7569</name>
</gene>
<dbReference type="EMBL" id="CAXLJL010000198">
    <property type="protein sequence ID" value="CAL5134374.1"/>
    <property type="molecule type" value="Genomic_DNA"/>
</dbReference>
<protein>
    <submittedName>
        <fullName evidence="1">Uncharacterized protein</fullName>
    </submittedName>
</protein>
<feature type="non-terminal residue" evidence="1">
    <location>
        <position position="1"/>
    </location>
</feature>
<evidence type="ECO:0000313" key="2">
    <source>
        <dbReference type="Proteomes" id="UP001497525"/>
    </source>
</evidence>
<dbReference type="AlphaFoldDB" id="A0AAV2TE31"/>
<dbReference type="Proteomes" id="UP001497525">
    <property type="component" value="Unassembled WGS sequence"/>
</dbReference>
<organism evidence="1 2">
    <name type="scientific">Calicophoron daubneyi</name>
    <name type="common">Rumen fluke</name>
    <name type="synonym">Paramphistomum daubneyi</name>
    <dbReference type="NCBI Taxonomy" id="300641"/>
    <lineage>
        <taxon>Eukaryota</taxon>
        <taxon>Metazoa</taxon>
        <taxon>Spiralia</taxon>
        <taxon>Lophotrochozoa</taxon>
        <taxon>Platyhelminthes</taxon>
        <taxon>Trematoda</taxon>
        <taxon>Digenea</taxon>
        <taxon>Plagiorchiida</taxon>
        <taxon>Pronocephalata</taxon>
        <taxon>Paramphistomoidea</taxon>
        <taxon>Paramphistomidae</taxon>
        <taxon>Calicophoron</taxon>
    </lineage>
</organism>
<evidence type="ECO:0000313" key="1">
    <source>
        <dbReference type="EMBL" id="CAL5134374.1"/>
    </source>
</evidence>